<protein>
    <submittedName>
        <fullName evidence="1">Uncharacterized protein</fullName>
    </submittedName>
</protein>
<dbReference type="EMBL" id="PGCI01000279">
    <property type="protein sequence ID" value="PLW31037.1"/>
    <property type="molecule type" value="Genomic_DNA"/>
</dbReference>
<comment type="caution">
    <text evidence="1">The sequence shown here is derived from an EMBL/GenBank/DDBJ whole genome shotgun (WGS) entry which is preliminary data.</text>
</comment>
<evidence type="ECO:0000313" key="2">
    <source>
        <dbReference type="Proteomes" id="UP000235392"/>
    </source>
</evidence>
<sequence length="240" mass="27299">MMTQHQGMLQAQADQVASAARIARLEDAILLLLVKSEESTLTSPRPDPGRVDLHHFRIADGPLYVGLFQQVKPFLKWMGAVQIFFALKDVSHDVNEIWIVGGLIREINTLLFYSNGVKTFLTRSWAKFKDRLCTFALPPLWHTKLCDWIQHFKMRDAESFLTYSTRACMLQNMAPGEILWHLHASATACVFTATPAQSTYNQRSDKLEIMVMWAKLSGQHLLKSTTTNANIQRIRIVILG</sequence>
<accession>A0A2N5TZZ4</accession>
<dbReference type="Proteomes" id="UP000235392">
    <property type="component" value="Unassembled WGS sequence"/>
</dbReference>
<proteinExistence type="predicted"/>
<organism evidence="1 2">
    <name type="scientific">Puccinia coronata f. sp. avenae</name>
    <dbReference type="NCBI Taxonomy" id="200324"/>
    <lineage>
        <taxon>Eukaryota</taxon>
        <taxon>Fungi</taxon>
        <taxon>Dikarya</taxon>
        <taxon>Basidiomycota</taxon>
        <taxon>Pucciniomycotina</taxon>
        <taxon>Pucciniomycetes</taxon>
        <taxon>Pucciniales</taxon>
        <taxon>Pucciniaceae</taxon>
        <taxon>Puccinia</taxon>
    </lineage>
</organism>
<gene>
    <name evidence="1" type="ORF">PCASD_16053</name>
</gene>
<evidence type="ECO:0000313" key="1">
    <source>
        <dbReference type="EMBL" id="PLW31037.1"/>
    </source>
</evidence>
<name>A0A2N5TZZ4_9BASI</name>
<reference evidence="1 2" key="1">
    <citation type="submission" date="2017-11" db="EMBL/GenBank/DDBJ databases">
        <title>De novo assembly and phasing of dikaryotic genomes from two isolates of Puccinia coronata f. sp. avenae, the causal agent of oat crown rust.</title>
        <authorList>
            <person name="Miller M.E."/>
            <person name="Zhang Y."/>
            <person name="Omidvar V."/>
            <person name="Sperschneider J."/>
            <person name="Schwessinger B."/>
            <person name="Raley C."/>
            <person name="Palmer J.M."/>
            <person name="Garnica D."/>
            <person name="Upadhyaya N."/>
            <person name="Rathjen J."/>
            <person name="Taylor J.M."/>
            <person name="Park R.F."/>
            <person name="Dodds P.N."/>
            <person name="Hirsch C.D."/>
            <person name="Kianian S.F."/>
            <person name="Figueroa M."/>
        </authorList>
    </citation>
    <scope>NUCLEOTIDE SEQUENCE [LARGE SCALE GENOMIC DNA]</scope>
    <source>
        <strain evidence="1">12SD80</strain>
    </source>
</reference>
<dbReference type="AlphaFoldDB" id="A0A2N5TZZ4"/>